<dbReference type="InterPro" id="IPR036291">
    <property type="entry name" value="NAD(P)-bd_dom_sf"/>
</dbReference>
<keyword evidence="4" id="KW-1185">Reference proteome</keyword>
<comment type="similarity">
    <text evidence="1">Belongs to the short-chain dehydrogenases/reductases (SDR) family.</text>
</comment>
<sequence length="308" mass="33402">MDFTKQYHLDTYASISCTQPELSQSGRTIFITGGAGGVGLAISRSFTEAGATRLVIVGRRAKKLAEAKNELLKLAPKPEDLEILTYPCDIADSTGSKAVWADLKSKGIEVDVLVLNAAIANTVPNGLDEDDFVDKVWATFDMNVRTNLELTSLFLKQGRTGKAVVSINSSAAHISPTQPIQLGYAPSKAALGALMQGIADSLKVEEAQIVSFHPGSVKSESVMKSRWANAPIAWNTDKLSGDFAVWASTKEARFLHGRFVWCNWDVDEMKAMGEFKHPGFSRIGLQGPKALSSNELWGQMEGLVKRQA</sequence>
<dbReference type="Proteomes" id="UP001140513">
    <property type="component" value="Unassembled WGS sequence"/>
</dbReference>
<dbReference type="PANTHER" id="PTHR42901:SF1">
    <property type="entry name" value="ALCOHOL DEHYDROGENASE"/>
    <property type="match status" value="1"/>
</dbReference>
<evidence type="ECO:0008006" key="5">
    <source>
        <dbReference type="Google" id="ProtNLM"/>
    </source>
</evidence>
<dbReference type="Pfam" id="PF00106">
    <property type="entry name" value="adh_short"/>
    <property type="match status" value="1"/>
</dbReference>
<dbReference type="SUPFAM" id="SSF51735">
    <property type="entry name" value="NAD(P)-binding Rossmann-fold domains"/>
    <property type="match status" value="1"/>
</dbReference>
<dbReference type="AlphaFoldDB" id="A0A9W9C665"/>
<dbReference type="GeneID" id="80913980"/>
<keyword evidence="2" id="KW-0560">Oxidoreductase</keyword>
<evidence type="ECO:0000313" key="3">
    <source>
        <dbReference type="EMBL" id="KAJ4346519.1"/>
    </source>
</evidence>
<dbReference type="Gene3D" id="3.40.50.720">
    <property type="entry name" value="NAD(P)-binding Rossmann-like Domain"/>
    <property type="match status" value="1"/>
</dbReference>
<evidence type="ECO:0000256" key="1">
    <source>
        <dbReference type="ARBA" id="ARBA00006484"/>
    </source>
</evidence>
<dbReference type="RefSeq" id="XP_056066319.1">
    <property type="nucleotide sequence ID" value="XM_056219192.1"/>
</dbReference>
<dbReference type="InterPro" id="IPR002347">
    <property type="entry name" value="SDR_fam"/>
</dbReference>
<name>A0A9W9C665_9PLEO</name>
<organism evidence="3 4">
    <name type="scientific">Didymosphaeria variabile</name>
    <dbReference type="NCBI Taxonomy" id="1932322"/>
    <lineage>
        <taxon>Eukaryota</taxon>
        <taxon>Fungi</taxon>
        <taxon>Dikarya</taxon>
        <taxon>Ascomycota</taxon>
        <taxon>Pezizomycotina</taxon>
        <taxon>Dothideomycetes</taxon>
        <taxon>Pleosporomycetidae</taxon>
        <taxon>Pleosporales</taxon>
        <taxon>Massarineae</taxon>
        <taxon>Didymosphaeriaceae</taxon>
        <taxon>Didymosphaeria</taxon>
    </lineage>
</organism>
<gene>
    <name evidence="3" type="ORF">N0V89_010450</name>
</gene>
<dbReference type="EMBL" id="JAPEUX010000008">
    <property type="protein sequence ID" value="KAJ4346519.1"/>
    <property type="molecule type" value="Genomic_DNA"/>
</dbReference>
<comment type="caution">
    <text evidence="3">The sequence shown here is derived from an EMBL/GenBank/DDBJ whole genome shotgun (WGS) entry which is preliminary data.</text>
</comment>
<dbReference type="PRINTS" id="PR00081">
    <property type="entry name" value="GDHRDH"/>
</dbReference>
<dbReference type="PANTHER" id="PTHR42901">
    <property type="entry name" value="ALCOHOL DEHYDROGENASE"/>
    <property type="match status" value="1"/>
</dbReference>
<dbReference type="GO" id="GO:0016491">
    <property type="term" value="F:oxidoreductase activity"/>
    <property type="evidence" value="ECO:0007669"/>
    <property type="project" value="UniProtKB-KW"/>
</dbReference>
<evidence type="ECO:0000313" key="4">
    <source>
        <dbReference type="Proteomes" id="UP001140513"/>
    </source>
</evidence>
<reference evidence="3" key="1">
    <citation type="submission" date="2022-10" db="EMBL/GenBank/DDBJ databases">
        <title>Tapping the CABI collections for fungal endophytes: first genome assemblies for Collariella, Neodidymelliopsis, Ascochyta clinopodiicola, Didymella pomorum, Didymosphaeria variabile, Neocosmospora piperis and Neocucurbitaria cava.</title>
        <authorList>
            <person name="Hill R."/>
        </authorList>
    </citation>
    <scope>NUCLEOTIDE SEQUENCE</scope>
    <source>
        <strain evidence="3">IMI 356815</strain>
    </source>
</reference>
<accession>A0A9W9C665</accession>
<proteinExistence type="inferred from homology"/>
<dbReference type="OrthoDB" id="1933717at2759"/>
<dbReference type="CDD" id="cd05233">
    <property type="entry name" value="SDR_c"/>
    <property type="match status" value="1"/>
</dbReference>
<protein>
    <recommendedName>
        <fullName evidence="5">NAD(P)-binding protein</fullName>
    </recommendedName>
</protein>
<evidence type="ECO:0000256" key="2">
    <source>
        <dbReference type="ARBA" id="ARBA00023002"/>
    </source>
</evidence>